<dbReference type="InParanoid" id="A0A2G5E495"/>
<name>A0A2G5E495_AQUCA</name>
<organism evidence="2 3">
    <name type="scientific">Aquilegia coerulea</name>
    <name type="common">Rocky mountain columbine</name>
    <dbReference type="NCBI Taxonomy" id="218851"/>
    <lineage>
        <taxon>Eukaryota</taxon>
        <taxon>Viridiplantae</taxon>
        <taxon>Streptophyta</taxon>
        <taxon>Embryophyta</taxon>
        <taxon>Tracheophyta</taxon>
        <taxon>Spermatophyta</taxon>
        <taxon>Magnoliopsida</taxon>
        <taxon>Ranunculales</taxon>
        <taxon>Ranunculaceae</taxon>
        <taxon>Thalictroideae</taxon>
        <taxon>Aquilegia</taxon>
    </lineage>
</organism>
<dbReference type="EMBL" id="KZ305029">
    <property type="protein sequence ID" value="PIA50556.1"/>
    <property type="molecule type" value="Genomic_DNA"/>
</dbReference>
<gene>
    <name evidence="2" type="ORF">AQUCO_01200025v1</name>
</gene>
<keyword evidence="1" id="KW-0472">Membrane</keyword>
<keyword evidence="1" id="KW-0812">Transmembrane</keyword>
<keyword evidence="3" id="KW-1185">Reference proteome</keyword>
<accession>A0A2G5E495</accession>
<dbReference type="Proteomes" id="UP000230069">
    <property type="component" value="Unassembled WGS sequence"/>
</dbReference>
<protein>
    <submittedName>
        <fullName evidence="2">Uncharacterized protein</fullName>
    </submittedName>
</protein>
<feature type="transmembrane region" description="Helical" evidence="1">
    <location>
        <begin position="72"/>
        <end position="96"/>
    </location>
</feature>
<reference evidence="2 3" key="1">
    <citation type="submission" date="2017-09" db="EMBL/GenBank/DDBJ databases">
        <title>WGS assembly of Aquilegia coerulea Goldsmith.</title>
        <authorList>
            <person name="Hodges S."/>
            <person name="Kramer E."/>
            <person name="Nordborg M."/>
            <person name="Tomkins J."/>
            <person name="Borevitz J."/>
            <person name="Derieg N."/>
            <person name="Yan J."/>
            <person name="Mihaltcheva S."/>
            <person name="Hayes R.D."/>
            <person name="Rokhsar D."/>
        </authorList>
    </citation>
    <scope>NUCLEOTIDE SEQUENCE [LARGE SCALE GENOMIC DNA]</scope>
    <source>
        <strain evidence="3">cv. Goldsmith</strain>
    </source>
</reference>
<evidence type="ECO:0000313" key="3">
    <source>
        <dbReference type="Proteomes" id="UP000230069"/>
    </source>
</evidence>
<evidence type="ECO:0000256" key="1">
    <source>
        <dbReference type="SAM" id="Phobius"/>
    </source>
</evidence>
<dbReference type="AlphaFoldDB" id="A0A2G5E495"/>
<sequence length="98" mass="11822">MEELGNFHQLFHHRYFLGHRLTVVAILPPTQVRELLRYVCLTRVSFLHLASGLCHIEWNMVTNKVNPYHNSFFFLLLHFYIFYSLYLHIISVQALIRY</sequence>
<proteinExistence type="predicted"/>
<keyword evidence="1" id="KW-1133">Transmembrane helix</keyword>
<evidence type="ECO:0000313" key="2">
    <source>
        <dbReference type="EMBL" id="PIA50556.1"/>
    </source>
</evidence>